<keyword evidence="3" id="KW-0677">Repeat</keyword>
<name>A0A210RWF0_9BURK</name>
<feature type="region of interest" description="Uridylyltransferase" evidence="7">
    <location>
        <begin position="1"/>
        <end position="326"/>
    </location>
</feature>
<keyword evidence="4 7" id="KW-0378">Hydrolase</keyword>
<evidence type="ECO:0000313" key="11">
    <source>
        <dbReference type="Proteomes" id="UP000196880"/>
    </source>
</evidence>
<dbReference type="InterPro" id="IPR010043">
    <property type="entry name" value="UTase/UR"/>
</dbReference>
<dbReference type="OrthoDB" id="9758038at2"/>
<dbReference type="PROSITE" id="PS51831">
    <property type="entry name" value="HD"/>
    <property type="match status" value="1"/>
</dbReference>
<dbReference type="SUPFAM" id="SSF109604">
    <property type="entry name" value="HD-domain/PDEase-like"/>
    <property type="match status" value="1"/>
</dbReference>
<feature type="domain" description="HD" evidence="9">
    <location>
        <begin position="447"/>
        <end position="569"/>
    </location>
</feature>
<feature type="region of interest" description="Uridylyl-removing" evidence="7">
    <location>
        <begin position="327"/>
        <end position="685"/>
    </location>
</feature>
<evidence type="ECO:0000259" key="9">
    <source>
        <dbReference type="PROSITE" id="PS51831"/>
    </source>
</evidence>
<feature type="domain" description="ACT" evidence="8">
    <location>
        <begin position="686"/>
        <end position="768"/>
    </location>
</feature>
<comment type="caution">
    <text evidence="10">The sequence shown here is derived from an EMBL/GenBank/DDBJ whole genome shotgun (WGS) entry which is preliminary data.</text>
</comment>
<keyword evidence="1 7" id="KW-0808">Transferase</keyword>
<dbReference type="InterPro" id="IPR003607">
    <property type="entry name" value="HD/PDEase_dom"/>
</dbReference>
<protein>
    <recommendedName>
        <fullName evidence="7">Bifunctional uridylyltransferase/uridylyl-removing enzyme</fullName>
        <shortName evidence="7">UTase/UR</shortName>
    </recommendedName>
    <alternativeName>
        <fullName evidence="7">Bifunctional [protein-PII] modification enzyme</fullName>
    </alternativeName>
    <alternativeName>
        <fullName evidence="7">Bifunctional nitrogen sensor protein</fullName>
    </alternativeName>
    <domain>
        <recommendedName>
            <fullName evidence="7">[Protein-PII] uridylyltransferase</fullName>
            <shortName evidence="7">PII uridylyltransferase</shortName>
            <shortName evidence="7">UTase</shortName>
            <ecNumber evidence="7">2.7.7.59</ecNumber>
        </recommendedName>
    </domain>
    <domain>
        <recommendedName>
            <fullName evidence="7">[Protein-PII]-UMP uridylyl-removing enzyme</fullName>
            <shortName evidence="7">UR</shortName>
            <ecNumber evidence="7">3.1.4.-</ecNumber>
        </recommendedName>
    </domain>
</protein>
<evidence type="ECO:0000256" key="6">
    <source>
        <dbReference type="ARBA" id="ARBA00023268"/>
    </source>
</evidence>
<keyword evidence="11" id="KW-1185">Reference proteome</keyword>
<dbReference type="EC" id="2.7.7.59" evidence="7"/>
<evidence type="ECO:0000256" key="4">
    <source>
        <dbReference type="ARBA" id="ARBA00022801"/>
    </source>
</evidence>
<comment type="function">
    <text evidence="7">Modifies, by uridylylation and deuridylylation, the PII regulatory proteins (GlnB and homologs), in response to the nitrogen status of the cell that GlnD senses through the glutamine level. Under low glutamine levels, catalyzes the conversion of the PII proteins and UTP to PII-UMP and PPi, while under higher glutamine levels, GlnD hydrolyzes PII-UMP to PII and UMP (deuridylylation). Thus, controls uridylylation state and activity of the PII proteins, and plays an important role in the regulation of nitrogen metabolism.</text>
</comment>
<dbReference type="InterPro" id="IPR013546">
    <property type="entry name" value="PII_UdlTrfase/GS_AdlTrfase"/>
</dbReference>
<comment type="cofactor">
    <cofactor evidence="7">
        <name>Mg(2+)</name>
        <dbReference type="ChEBI" id="CHEBI:18420"/>
    </cofactor>
</comment>
<evidence type="ECO:0000256" key="7">
    <source>
        <dbReference type="HAMAP-Rule" id="MF_00277"/>
    </source>
</evidence>
<accession>A0A210RWF0</accession>
<keyword evidence="5 7" id="KW-0460">Magnesium</keyword>
<comment type="similarity">
    <text evidence="7">Belongs to the GlnD family.</text>
</comment>
<gene>
    <name evidence="7" type="primary">glnD</name>
    <name evidence="10" type="ORF">B6A14_05910</name>
</gene>
<comment type="domain">
    <text evidence="7">Has four distinct domains: an N-terminal nucleotidyltransferase (NT) domain responsible for UTase activity, a central HD domain that encodes UR activity, and two C-terminal ACT domains that seem to have a role in glutamine sensing.</text>
</comment>
<dbReference type="CDD" id="cd05401">
    <property type="entry name" value="NT_GlnE_GlnD_like"/>
    <property type="match status" value="1"/>
</dbReference>
<evidence type="ECO:0000256" key="5">
    <source>
        <dbReference type="ARBA" id="ARBA00022842"/>
    </source>
</evidence>
<evidence type="ECO:0000256" key="2">
    <source>
        <dbReference type="ARBA" id="ARBA00022695"/>
    </source>
</evidence>
<dbReference type="SUPFAM" id="SSF81301">
    <property type="entry name" value="Nucleotidyltransferase"/>
    <property type="match status" value="1"/>
</dbReference>
<keyword evidence="6 7" id="KW-0511">Multifunctional enzyme</keyword>
<dbReference type="CDD" id="cd04900">
    <property type="entry name" value="ACT_UUR-like_1"/>
    <property type="match status" value="1"/>
</dbReference>
<dbReference type="RefSeq" id="WP_087909527.1">
    <property type="nucleotide sequence ID" value="NZ_NAIA01000003.1"/>
</dbReference>
<dbReference type="Pfam" id="PF08335">
    <property type="entry name" value="GlnD_UR_UTase"/>
    <property type="match status" value="1"/>
</dbReference>
<dbReference type="PROSITE" id="PS51671">
    <property type="entry name" value="ACT"/>
    <property type="match status" value="2"/>
</dbReference>
<dbReference type="GO" id="GO:0008081">
    <property type="term" value="F:phosphoric diester hydrolase activity"/>
    <property type="evidence" value="ECO:0007669"/>
    <property type="project" value="UniProtKB-UniRule"/>
</dbReference>
<dbReference type="InterPro" id="IPR043519">
    <property type="entry name" value="NT_sf"/>
</dbReference>
<dbReference type="CDD" id="cd00077">
    <property type="entry name" value="HDc"/>
    <property type="match status" value="1"/>
</dbReference>
<dbReference type="InterPro" id="IPR002912">
    <property type="entry name" value="ACT_dom"/>
</dbReference>
<proteinExistence type="inferred from homology"/>
<dbReference type="GO" id="GO:0008773">
    <property type="term" value="F:[protein-PII] uridylyltransferase activity"/>
    <property type="evidence" value="ECO:0007669"/>
    <property type="project" value="UniProtKB-UniRule"/>
</dbReference>
<evidence type="ECO:0000256" key="1">
    <source>
        <dbReference type="ARBA" id="ARBA00022679"/>
    </source>
</evidence>
<dbReference type="InterPro" id="IPR045865">
    <property type="entry name" value="ACT-like_dom_sf"/>
</dbReference>
<dbReference type="InterPro" id="IPR002934">
    <property type="entry name" value="Polymerase_NTP_transf_dom"/>
</dbReference>
<keyword evidence="2 7" id="KW-0548">Nucleotidyltransferase</keyword>
<dbReference type="NCBIfam" id="NF002837">
    <property type="entry name" value="PRK03059.1"/>
    <property type="match status" value="1"/>
</dbReference>
<reference evidence="10 11" key="1">
    <citation type="submission" date="2017-03" db="EMBL/GenBank/DDBJ databases">
        <title>New species Polynucleobacter sp. MWH-EgelM1-30-B4.</title>
        <authorList>
            <person name="Hahn M.W."/>
        </authorList>
    </citation>
    <scope>NUCLEOTIDE SEQUENCE [LARGE SCALE GENOMIC DNA]</scope>
    <source>
        <strain evidence="10 11">MWH-EgelM1-30-B4</strain>
    </source>
</reference>
<dbReference type="PANTHER" id="PTHR47320:SF1">
    <property type="entry name" value="BIFUNCTIONAL URIDYLYLTRANSFERASE_URIDYLYL-REMOVING ENZYME"/>
    <property type="match status" value="1"/>
</dbReference>
<dbReference type="PANTHER" id="PTHR47320">
    <property type="entry name" value="BIFUNCTIONAL URIDYLYLTRANSFERASE/URIDYLYL-REMOVING ENZYME"/>
    <property type="match status" value="1"/>
</dbReference>
<dbReference type="Proteomes" id="UP000196880">
    <property type="component" value="Unassembled WGS sequence"/>
</dbReference>
<dbReference type="InterPro" id="IPR006674">
    <property type="entry name" value="HD_domain"/>
</dbReference>
<dbReference type="Pfam" id="PF01966">
    <property type="entry name" value="HD"/>
    <property type="match status" value="1"/>
</dbReference>
<feature type="domain" description="ACT" evidence="8">
    <location>
        <begin position="797"/>
        <end position="866"/>
    </location>
</feature>
<dbReference type="SUPFAM" id="SSF81593">
    <property type="entry name" value="Nucleotidyltransferase substrate binding subunit/domain"/>
    <property type="match status" value="1"/>
</dbReference>
<evidence type="ECO:0000259" key="8">
    <source>
        <dbReference type="PROSITE" id="PS51671"/>
    </source>
</evidence>
<dbReference type="NCBIfam" id="TIGR01693">
    <property type="entry name" value="UTase_glnD"/>
    <property type="match status" value="1"/>
</dbReference>
<dbReference type="CDD" id="cd04899">
    <property type="entry name" value="ACT_ACR-UUR-like_2"/>
    <property type="match status" value="1"/>
</dbReference>
<comment type="activity regulation">
    <text evidence="7">Uridylyltransferase (UTase) activity is inhibited by glutamine, while glutamine activates uridylyl-removing (UR) activity.</text>
</comment>
<evidence type="ECO:0000256" key="3">
    <source>
        <dbReference type="ARBA" id="ARBA00022737"/>
    </source>
</evidence>
<dbReference type="EMBL" id="NAIA01000003">
    <property type="protein sequence ID" value="OWF65335.1"/>
    <property type="molecule type" value="Genomic_DNA"/>
</dbReference>
<sequence length="866" mass="98119">MSDLQQAPNKITDAASLRAAREIAYTEFKKTQAVGKLTKQLSKVTDQLLIQIWNDCGLNNDATLVAVGGYGRSALFPYSDIDILVLLPAEEDLARAVSKKVEQYVASCWDTGLEIASSVRTVAECISESEQDITVRTSLLEARFLCGKKQLFKEFAKAFEGAMDPKAFFQAKLAEQIQRHYKYQNTPYSLEPNCKESPGGLRDLQVISWVSKAALLGNTFKDLNEAGLVTQRELTELNRNQRFLETLRANLHLLAGRRQDVLVFDLQTALAKTMGIEQESSREASEAIMRRYYWAAKAVTQLNDVLLQNIEALLFPQESKTTHPIPGEGNEHFIERQGVLDITDPQLYQKHPDQILRTFLVFAQTSNVKSLSATIFRALYNVRQKMDSKWRADPVNKALFMELLKQPEGVSRAFHLMNRSSVLGRYLPAFRRIVGQMQHDLFHVYTVDQHILMVLRNVRRFMVVEHTHEFPYCSSLIAHFEKPWLLVIAALFHDIAKGRGGDHSQLGKTDMRKFAKDHSLDKKDTELLVWLVAEHLNMSQTAQKQDITDPDVVKAFAKKVGDERHLTALYLLTVADVRGTSPKVWNAWKGKLLEDLYRATLRVLGGAKPDASSELAQHQEESKAKLRLYGINDEAYEDLWKQLDVAFFLRQDSSDIAWLTRHLYNKVNSEQPIVRARLSPIGEGLQVAVYVKDQEDLFARICAYFEKHGFSIWDARIHTTRHGYALDTFQISGSNLVDEGGSYRDIIQLVEFELSAALTNADPLPNPSMGRLSRQSRTFPIQPRVHMVPDERGRYYTLALSASDRTGLLYTISRVLAKHQVSIHTARINTLGERVEDVLLLDAANLGKNPKLQIQLETELLEALGA</sequence>
<comment type="catalytic activity">
    <reaction evidence="7">
        <text>[protein-PII]-uridylyl-L-tyrosine + H2O = [protein-PII]-L-tyrosine + UMP + H(+)</text>
        <dbReference type="Rhea" id="RHEA:48600"/>
        <dbReference type="Rhea" id="RHEA-COMP:12147"/>
        <dbReference type="Rhea" id="RHEA-COMP:12148"/>
        <dbReference type="ChEBI" id="CHEBI:15377"/>
        <dbReference type="ChEBI" id="CHEBI:15378"/>
        <dbReference type="ChEBI" id="CHEBI:46858"/>
        <dbReference type="ChEBI" id="CHEBI:57865"/>
        <dbReference type="ChEBI" id="CHEBI:90602"/>
    </reaction>
</comment>
<dbReference type="SMART" id="SM00471">
    <property type="entry name" value="HDc"/>
    <property type="match status" value="1"/>
</dbReference>
<dbReference type="HAMAP" id="MF_00277">
    <property type="entry name" value="PII_uridylyl_transf"/>
    <property type="match status" value="1"/>
</dbReference>
<dbReference type="AlphaFoldDB" id="A0A210RWF0"/>
<dbReference type="PIRSF" id="PIRSF006288">
    <property type="entry name" value="PII_uridyltransf"/>
    <property type="match status" value="1"/>
</dbReference>
<dbReference type="Gene3D" id="3.30.70.260">
    <property type="match status" value="1"/>
</dbReference>
<dbReference type="GO" id="GO:0006808">
    <property type="term" value="P:regulation of nitrogen utilization"/>
    <property type="evidence" value="ECO:0007669"/>
    <property type="project" value="UniProtKB-UniRule"/>
</dbReference>
<evidence type="ECO:0000313" key="10">
    <source>
        <dbReference type="EMBL" id="OWF65335.1"/>
    </source>
</evidence>
<comment type="catalytic activity">
    <reaction evidence="7">
        <text>[protein-PII]-L-tyrosine + UTP = [protein-PII]-uridylyl-L-tyrosine + diphosphate</text>
        <dbReference type="Rhea" id="RHEA:13673"/>
        <dbReference type="Rhea" id="RHEA-COMP:12147"/>
        <dbReference type="Rhea" id="RHEA-COMP:12148"/>
        <dbReference type="ChEBI" id="CHEBI:33019"/>
        <dbReference type="ChEBI" id="CHEBI:46398"/>
        <dbReference type="ChEBI" id="CHEBI:46858"/>
        <dbReference type="ChEBI" id="CHEBI:90602"/>
        <dbReference type="EC" id="2.7.7.59"/>
    </reaction>
</comment>
<dbReference type="Gene3D" id="1.10.3090.10">
    <property type="entry name" value="cca-adding enzyme, domain 2"/>
    <property type="match status" value="1"/>
</dbReference>
<dbReference type="SUPFAM" id="SSF55021">
    <property type="entry name" value="ACT-like"/>
    <property type="match status" value="2"/>
</dbReference>
<organism evidence="10 11">
    <name type="scientific">Polynucleobacter hirudinilacicola</name>
    <dbReference type="NCBI Taxonomy" id="1743166"/>
    <lineage>
        <taxon>Bacteria</taxon>
        <taxon>Pseudomonadati</taxon>
        <taxon>Pseudomonadota</taxon>
        <taxon>Betaproteobacteria</taxon>
        <taxon>Burkholderiales</taxon>
        <taxon>Burkholderiaceae</taxon>
        <taxon>Polynucleobacter</taxon>
    </lineage>
</organism>
<dbReference type="EC" id="3.1.4.-" evidence="7"/>
<dbReference type="Pfam" id="PF01909">
    <property type="entry name" value="NTP_transf_2"/>
    <property type="match status" value="1"/>
</dbReference>